<evidence type="ECO:0000313" key="2">
    <source>
        <dbReference type="Proteomes" id="UP000002484"/>
    </source>
</evidence>
<protein>
    <submittedName>
        <fullName evidence="1">Uncharacterized protein</fullName>
    </submittedName>
</protein>
<reference evidence="1 2" key="1">
    <citation type="submission" date="2010-10" db="EMBL/GenBank/DDBJ databases">
        <title>Complete sequence of Frankia sp. EuI1c.</title>
        <authorList>
            <consortium name="US DOE Joint Genome Institute"/>
            <person name="Lucas S."/>
            <person name="Copeland A."/>
            <person name="Lapidus A."/>
            <person name="Cheng J.-F."/>
            <person name="Bruce D."/>
            <person name="Goodwin L."/>
            <person name="Pitluck S."/>
            <person name="Chertkov O."/>
            <person name="Detter J.C."/>
            <person name="Han C."/>
            <person name="Tapia R."/>
            <person name="Land M."/>
            <person name="Hauser L."/>
            <person name="Jeffries C."/>
            <person name="Kyrpides N."/>
            <person name="Ivanova N."/>
            <person name="Mikhailova N."/>
            <person name="Beauchemin N."/>
            <person name="Sen A."/>
            <person name="Sur S.A."/>
            <person name="Gtari M."/>
            <person name="Wall L."/>
            <person name="Tisa L."/>
            <person name="Woyke T."/>
        </authorList>
    </citation>
    <scope>NUCLEOTIDE SEQUENCE [LARGE SCALE GENOMIC DNA]</scope>
    <source>
        <strain evidence="2">DSM 45817 / CECT 9037 / EuI1c</strain>
    </source>
</reference>
<name>E3J5Y6_PSEI1</name>
<organism evidence="1 2">
    <name type="scientific">Pseudofrankia inefficax (strain DSM 45817 / CECT 9037 / DDB 130130 / EuI1c)</name>
    <name type="common">Frankia inefficax</name>
    <dbReference type="NCBI Taxonomy" id="298654"/>
    <lineage>
        <taxon>Bacteria</taxon>
        <taxon>Bacillati</taxon>
        <taxon>Actinomycetota</taxon>
        <taxon>Actinomycetes</taxon>
        <taxon>Frankiales</taxon>
        <taxon>Frankiaceae</taxon>
        <taxon>Pseudofrankia</taxon>
    </lineage>
</organism>
<accession>E3J5Y6</accession>
<dbReference type="EMBL" id="CP002299">
    <property type="protein sequence ID" value="ADP84367.1"/>
    <property type="molecule type" value="Genomic_DNA"/>
</dbReference>
<dbReference type="RefSeq" id="WP_013427480.1">
    <property type="nucleotide sequence ID" value="NC_014666.1"/>
</dbReference>
<sequence>MVSDLLGRDALGLQKRGDSVAAVAALSVGARHIHQEAATPFR</sequence>
<dbReference type="Proteomes" id="UP000002484">
    <property type="component" value="Chromosome"/>
</dbReference>
<dbReference type="KEGG" id="fri:FraEuI1c_6383"/>
<gene>
    <name evidence="1" type="ordered locus">FraEuI1c_6383</name>
</gene>
<keyword evidence="2" id="KW-1185">Reference proteome</keyword>
<dbReference type="AlphaFoldDB" id="E3J5Y6"/>
<proteinExistence type="predicted"/>
<evidence type="ECO:0000313" key="1">
    <source>
        <dbReference type="EMBL" id="ADP84367.1"/>
    </source>
</evidence>
<dbReference type="InParanoid" id="E3J5Y6"/>
<dbReference type="HOGENOM" id="CLU_3251937_0_0_11"/>